<evidence type="ECO:0000313" key="1">
    <source>
        <dbReference type="EMBL" id="KWZ77155.1"/>
    </source>
</evidence>
<organism evidence="1 3">
    <name type="scientific">Heyndrickxia coagulans</name>
    <name type="common">Weizmannia coagulans</name>
    <dbReference type="NCBI Taxonomy" id="1398"/>
    <lineage>
        <taxon>Bacteria</taxon>
        <taxon>Bacillati</taxon>
        <taxon>Bacillota</taxon>
        <taxon>Bacilli</taxon>
        <taxon>Bacillales</taxon>
        <taxon>Bacillaceae</taxon>
        <taxon>Heyndrickxia</taxon>
    </lineage>
</organism>
<reference evidence="1" key="3">
    <citation type="submission" date="2016-01" db="EMBL/GenBank/DDBJ databases">
        <authorList>
            <person name="Oliw E.H."/>
        </authorList>
    </citation>
    <scope>NUCLEOTIDE SEQUENCE [LARGE SCALE GENOMIC DNA]</scope>
    <source>
        <strain evidence="1">GED7749B</strain>
    </source>
</reference>
<proteinExistence type="predicted"/>
<name>A0A133KCH9_HEYCO</name>
<sequence>MGPARPDNPDLHAGKQGGAVCPAARVFVSRGIKQGCSGLHFKNQQDFIA</sequence>
<dbReference type="AlphaFoldDB" id="A0A133KCH9"/>
<dbReference type="EMBL" id="LRPN01000177">
    <property type="protein sequence ID" value="KWZ77155.1"/>
    <property type="molecule type" value="Genomic_DNA"/>
</dbReference>
<dbReference type="Proteomes" id="UP000075304">
    <property type="component" value="Unassembled WGS sequence"/>
</dbReference>
<comment type="caution">
    <text evidence="1">The sequence shown here is derived from an EMBL/GenBank/DDBJ whole genome shotgun (WGS) entry which is preliminary data.</text>
</comment>
<dbReference type="EMBL" id="LQYI01000046">
    <property type="protein sequence ID" value="KYC69587.1"/>
    <property type="molecule type" value="Genomic_DNA"/>
</dbReference>
<evidence type="ECO:0000313" key="2">
    <source>
        <dbReference type="EMBL" id="KYC69587.1"/>
    </source>
</evidence>
<dbReference type="PATRIC" id="fig|1398.22.peg.3357"/>
<protein>
    <submittedName>
        <fullName evidence="1">Uncharacterized protein</fullName>
    </submittedName>
</protein>
<dbReference type="Proteomes" id="UP000070376">
    <property type="component" value="Unassembled WGS sequence"/>
</dbReference>
<evidence type="ECO:0000313" key="3">
    <source>
        <dbReference type="Proteomes" id="UP000070376"/>
    </source>
</evidence>
<accession>A0A133KCH9</accession>
<reference evidence="3" key="2">
    <citation type="submission" date="2016-01" db="EMBL/GenBank/DDBJ databases">
        <authorList>
            <person name="Mitreva M."/>
            <person name="Pepin K.H."/>
            <person name="Mihindukulasuriya K.A."/>
            <person name="Fulton R."/>
            <person name="Fronick C."/>
            <person name="O'Laughlin M."/>
            <person name="Miner T."/>
            <person name="Herter B."/>
            <person name="Rosa B.A."/>
            <person name="Cordes M."/>
            <person name="Tomlinson C."/>
            <person name="Wollam A."/>
            <person name="Palsikar V.B."/>
            <person name="Mardis E.R."/>
            <person name="Wilson R.K."/>
        </authorList>
    </citation>
    <scope>NUCLEOTIDE SEQUENCE [LARGE SCALE GENOMIC DNA]</scope>
    <source>
        <strain evidence="3">GED7749B</strain>
    </source>
</reference>
<evidence type="ECO:0000313" key="4">
    <source>
        <dbReference type="Proteomes" id="UP000075304"/>
    </source>
</evidence>
<reference evidence="2 4" key="1">
    <citation type="submission" date="2016-01" db="EMBL/GenBank/DDBJ databases">
        <title>Genome Sequences of Twelve Sporeforming Bacillus Species Isolated from Foods.</title>
        <authorList>
            <person name="Berendsen E.M."/>
            <person name="Wells-Bennik M.H."/>
            <person name="Krawcyk A.O."/>
            <person name="De Jong A."/>
            <person name="Holsappel S."/>
            <person name="Eijlander R.T."/>
            <person name="Kuipers O.P."/>
        </authorList>
    </citation>
    <scope>NUCLEOTIDE SEQUENCE [LARGE SCALE GENOMIC DNA]</scope>
    <source>
        <strain evidence="2 4">B4099</strain>
    </source>
</reference>
<gene>
    <name evidence="2" type="ORF">B4099_0216</name>
    <name evidence="1" type="ORF">HMPREF3213_03344</name>
</gene>